<dbReference type="KEGG" id="more:E1B28_009265"/>
<feature type="region of interest" description="Disordered" evidence="1">
    <location>
        <begin position="696"/>
        <end position="728"/>
    </location>
</feature>
<dbReference type="OrthoDB" id="3237291at2759"/>
<feature type="compositionally biased region" description="Basic and acidic residues" evidence="1">
    <location>
        <begin position="757"/>
        <end position="785"/>
    </location>
</feature>
<feature type="compositionally biased region" description="Low complexity" evidence="1">
    <location>
        <begin position="947"/>
        <end position="964"/>
    </location>
</feature>
<evidence type="ECO:0000313" key="3">
    <source>
        <dbReference type="Proteomes" id="UP001049176"/>
    </source>
</evidence>
<evidence type="ECO:0000256" key="1">
    <source>
        <dbReference type="SAM" id="MobiDB-lite"/>
    </source>
</evidence>
<feature type="compositionally biased region" description="Low complexity" evidence="1">
    <location>
        <begin position="927"/>
        <end position="938"/>
    </location>
</feature>
<dbReference type="GeneID" id="66078341"/>
<feature type="compositionally biased region" description="Polar residues" evidence="1">
    <location>
        <begin position="619"/>
        <end position="631"/>
    </location>
</feature>
<protein>
    <submittedName>
        <fullName evidence="2">Uncharacterized protein</fullName>
    </submittedName>
</protein>
<feature type="compositionally biased region" description="Polar residues" evidence="1">
    <location>
        <begin position="19"/>
        <end position="28"/>
    </location>
</feature>
<feature type="compositionally biased region" description="Basic and acidic residues" evidence="1">
    <location>
        <begin position="198"/>
        <end position="212"/>
    </location>
</feature>
<evidence type="ECO:0000313" key="2">
    <source>
        <dbReference type="EMBL" id="KAG7092963.1"/>
    </source>
</evidence>
<feature type="compositionally biased region" description="Polar residues" evidence="1">
    <location>
        <begin position="1167"/>
        <end position="1182"/>
    </location>
</feature>
<keyword evidence="3" id="KW-1185">Reference proteome</keyword>
<name>A0A9P7S0N1_9AGAR</name>
<feature type="compositionally biased region" description="Polar residues" evidence="1">
    <location>
        <begin position="497"/>
        <end position="515"/>
    </location>
</feature>
<feature type="compositionally biased region" description="Low complexity" evidence="1">
    <location>
        <begin position="1018"/>
        <end position="1036"/>
    </location>
</feature>
<accession>A0A9P7S0N1</accession>
<organism evidence="2 3">
    <name type="scientific">Marasmius oreades</name>
    <name type="common">fairy-ring Marasmius</name>
    <dbReference type="NCBI Taxonomy" id="181124"/>
    <lineage>
        <taxon>Eukaryota</taxon>
        <taxon>Fungi</taxon>
        <taxon>Dikarya</taxon>
        <taxon>Basidiomycota</taxon>
        <taxon>Agaricomycotina</taxon>
        <taxon>Agaricomycetes</taxon>
        <taxon>Agaricomycetidae</taxon>
        <taxon>Agaricales</taxon>
        <taxon>Marasmiineae</taxon>
        <taxon>Marasmiaceae</taxon>
        <taxon>Marasmius</taxon>
    </lineage>
</organism>
<feature type="region of interest" description="Disordered" evidence="1">
    <location>
        <begin position="395"/>
        <end position="427"/>
    </location>
</feature>
<dbReference type="AlphaFoldDB" id="A0A9P7S0N1"/>
<feature type="region of interest" description="Disordered" evidence="1">
    <location>
        <begin position="1"/>
        <end position="212"/>
    </location>
</feature>
<feature type="compositionally biased region" description="Polar residues" evidence="1">
    <location>
        <begin position="105"/>
        <end position="123"/>
    </location>
</feature>
<feature type="compositionally biased region" description="Polar residues" evidence="1">
    <location>
        <begin position="168"/>
        <end position="178"/>
    </location>
</feature>
<gene>
    <name evidence="2" type="ORF">E1B28_009265</name>
</gene>
<sequence length="1182" mass="125798">MSSRVQPANLKERIAAIEQRNNASQRQRPLSPPPTTSTGSSFLTPQTTGSGGGGALKEKIARFEKKGGVPVPRGSFGLGAPPPVEKGPIKRRGELYGNRIPSAARSHTTGPQLSSGGISTHLTGPSPPSRSEARHSHSFALDGNGKIPGLEYDENSEDTGGFEPPDSSLGQPQQFLSYTSASRTSSPVPPVPSLSDPPRPERVAKAERRVASDSVRRGIAFATALELARKVESDQQVVYDPRSRETSLSPNLTGSSRQNSPPIGVDDVSQNVQQTAPSIVVSTGEAEEVGPDLILEDDKVTGYDDDREHIQAQIQQEEPTLPLPISSSEVESEHPETESLETSQSSNLQSQPVSISSIAPDAGDSSSITFDAPVNEPVTNPKVVDEVLPNSAVDHINASVDVEPPALPPAVPVPAESETKSSDELSQEIALSETHVTVLTSLEQLPVETAGATNISEDESDSGASSESTIQDTRVLKEVDEDDDSDLFVRPIKRRSPMNNSFEERSSLAQSSGDSLDNDVSPVASSKDPLPDPTRLAPSTPSKAATGSMIDSEDSQTSSELPTARDSYISQTSQTSQTVTIASRPASMMDSSSPGHVLFAQRISPATSRGVPIFIPASSERQTTDSSTPSTVEPLYIQKRSDNDIPEEDTGISEFGTVTVGGGSSTLRPSHSRGYTEPEYEKINNRVSTFSAVVHRKVRETQTLPASSKKAPSTPSKRKPASVAEPMSPGFNELSMLMQQSVLLESRLLIGDYPDESGAKREVVGRGANEKGREREREHPEEAMKLKRTNSGKSGKSHDSEGKKRKLSLKRTFGIGKNARREGVPPMESIPASPPPPGASVKDISRSKSMDTLRSSQSATVPPLPSFSLEPPPLPKPGKARSIHALSTEPKHTDSSASASSATGPGRDSDDIPPTPPPKSPPGKYLSSIRRFASSSRSHAGAYPRHSVSNSSELSSDDSVTVVTPPDYSPNLAGSRTLLETRTRTRSGSRSGKTILIGAGTPPPGIADEDRASVFTTGSGSVKWPSSSPKKSGGMSRAASFAEKMFSRSRTKSNTSSTSSYDFLDRCATGEQPMSRAHPPSSMPILPHDVPSPSPSLHELILSEPVSLTIPEMNEPQPSDSKLVRPPSWLSTSSAGTGSSSGYSRLLDKDFFDSFPPVPETLPPSHTRVNSQNTIRTLSRPH</sequence>
<feature type="compositionally biased region" description="Pro residues" evidence="1">
    <location>
        <begin position="862"/>
        <end position="876"/>
    </location>
</feature>
<reference evidence="2" key="1">
    <citation type="journal article" date="2021" name="Genome Biol. Evol.">
        <title>The assembled and annotated genome of the fairy-ring fungus Marasmius oreades.</title>
        <authorList>
            <person name="Hiltunen M."/>
            <person name="Ament-Velasquez S.L."/>
            <person name="Johannesson H."/>
        </authorList>
    </citation>
    <scope>NUCLEOTIDE SEQUENCE</scope>
    <source>
        <strain evidence="2">03SP1</strain>
    </source>
</reference>
<feature type="compositionally biased region" description="Low complexity" evidence="1">
    <location>
        <begin position="974"/>
        <end position="992"/>
    </location>
</feature>
<dbReference type="Proteomes" id="UP001049176">
    <property type="component" value="Chromosome 5"/>
</dbReference>
<comment type="caution">
    <text evidence="2">The sequence shown here is derived from an EMBL/GenBank/DDBJ whole genome shotgun (WGS) entry which is preliminary data.</text>
</comment>
<feature type="compositionally biased region" description="Low complexity" evidence="1">
    <location>
        <begin position="1131"/>
        <end position="1144"/>
    </location>
</feature>
<feature type="compositionally biased region" description="Pro residues" evidence="1">
    <location>
        <begin position="187"/>
        <end position="197"/>
    </location>
</feature>
<dbReference type="EMBL" id="CM032185">
    <property type="protein sequence ID" value="KAG7092963.1"/>
    <property type="molecule type" value="Genomic_DNA"/>
</dbReference>
<feature type="region of interest" description="Disordered" evidence="1">
    <location>
        <begin position="231"/>
        <end position="381"/>
    </location>
</feature>
<feature type="compositionally biased region" description="Polar residues" evidence="1">
    <location>
        <begin position="268"/>
        <end position="281"/>
    </location>
</feature>
<feature type="compositionally biased region" description="Low complexity" evidence="1">
    <location>
        <begin position="36"/>
        <end position="45"/>
    </location>
</feature>
<feature type="compositionally biased region" description="Basic and acidic residues" evidence="1">
    <location>
        <begin position="296"/>
        <end position="310"/>
    </location>
</feature>
<feature type="region of interest" description="Disordered" evidence="1">
    <location>
        <begin position="442"/>
        <end position="677"/>
    </location>
</feature>
<feature type="compositionally biased region" description="Polar residues" evidence="1">
    <location>
        <begin position="246"/>
        <end position="261"/>
    </location>
</feature>
<feature type="region of interest" description="Disordered" evidence="1">
    <location>
        <begin position="1067"/>
        <end position="1182"/>
    </location>
</feature>
<feature type="compositionally biased region" description="Polar residues" evidence="1">
    <location>
        <begin position="340"/>
        <end position="357"/>
    </location>
</feature>
<proteinExistence type="predicted"/>
<feature type="compositionally biased region" description="Basic and acidic residues" evidence="1">
    <location>
        <begin position="56"/>
        <end position="67"/>
    </location>
</feature>
<feature type="compositionally biased region" description="Low complexity" evidence="1">
    <location>
        <begin position="705"/>
        <end position="715"/>
    </location>
</feature>
<feature type="region of interest" description="Disordered" evidence="1">
    <location>
        <begin position="752"/>
        <end position="1039"/>
    </location>
</feature>
<dbReference type="RefSeq" id="XP_043009433.1">
    <property type="nucleotide sequence ID" value="XM_043154143.1"/>
</dbReference>